<dbReference type="RefSeq" id="WP_115844499.1">
    <property type="nucleotide sequence ID" value="NZ_CP183976.1"/>
</dbReference>
<dbReference type="GO" id="GO:0071555">
    <property type="term" value="P:cell wall organization"/>
    <property type="evidence" value="ECO:0007669"/>
    <property type="project" value="UniProtKB-KW"/>
</dbReference>
<dbReference type="PIRSF" id="PIRSF026671">
    <property type="entry name" value="AA_dipeptidase"/>
    <property type="match status" value="1"/>
</dbReference>
<comment type="function">
    <text evidence="9 10">Catalyzes hydrolysis of the D-alanyl-D-alanine dipeptide.</text>
</comment>
<feature type="binding site" evidence="9">
    <location>
        <position position="147"/>
    </location>
    <ligand>
        <name>Zn(2+)</name>
        <dbReference type="ChEBI" id="CHEBI:29105"/>
        <note>catalytic</note>
    </ligand>
</feature>
<keyword evidence="7 9" id="KW-0482">Metalloprotease</keyword>
<organism evidence="12 13">
    <name type="scientific">Lysobacter soli</name>
    <dbReference type="NCBI Taxonomy" id="453783"/>
    <lineage>
        <taxon>Bacteria</taxon>
        <taxon>Pseudomonadati</taxon>
        <taxon>Pseudomonadota</taxon>
        <taxon>Gammaproteobacteria</taxon>
        <taxon>Lysobacterales</taxon>
        <taxon>Lysobacteraceae</taxon>
        <taxon>Lysobacter</taxon>
    </lineage>
</organism>
<reference evidence="12 13" key="1">
    <citation type="submission" date="2018-08" db="EMBL/GenBank/DDBJ databases">
        <title>Lysobacter soli KCTC 22011, whole genome shotgun sequence.</title>
        <authorList>
            <person name="Zhang X."/>
            <person name="Feng G."/>
            <person name="Zhu H."/>
        </authorList>
    </citation>
    <scope>NUCLEOTIDE SEQUENCE [LARGE SCALE GENOMIC DNA]</scope>
    <source>
        <strain evidence="12 13">KCTC 22011</strain>
    </source>
</reference>
<evidence type="ECO:0000256" key="7">
    <source>
        <dbReference type="ARBA" id="ARBA00023049"/>
    </source>
</evidence>
<dbReference type="GO" id="GO:0160237">
    <property type="term" value="F:D-Ala-D-Ala dipeptidase activity"/>
    <property type="evidence" value="ECO:0007669"/>
    <property type="project" value="UniProtKB-EC"/>
</dbReference>
<comment type="caution">
    <text evidence="12">The sequence shown here is derived from an EMBL/GenBank/DDBJ whole genome shotgun (WGS) entry which is preliminary data.</text>
</comment>
<accession>A0A3D8V7V4</accession>
<dbReference type="Gene3D" id="3.30.1380.10">
    <property type="match status" value="1"/>
</dbReference>
<evidence type="ECO:0000313" key="13">
    <source>
        <dbReference type="Proteomes" id="UP000256829"/>
    </source>
</evidence>
<feature type="binding site" evidence="9">
    <location>
        <position position="218"/>
    </location>
    <ligand>
        <name>Zn(2+)</name>
        <dbReference type="ChEBI" id="CHEBI:29105"/>
        <note>catalytic</note>
    </ligand>
</feature>
<keyword evidence="13" id="KW-1185">Reference proteome</keyword>
<dbReference type="EMBL" id="QTJR01000017">
    <property type="protein sequence ID" value="RDY65510.1"/>
    <property type="molecule type" value="Genomic_DNA"/>
</dbReference>
<comment type="similarity">
    <text evidence="9 10">Belongs to the peptidase M15D family.</text>
</comment>
<evidence type="ECO:0000256" key="3">
    <source>
        <dbReference type="ARBA" id="ARBA00022723"/>
    </source>
</evidence>
<dbReference type="InterPro" id="IPR000755">
    <property type="entry name" value="A_A_dipeptidase"/>
</dbReference>
<feature type="binding site" evidence="9">
    <location>
        <position position="154"/>
    </location>
    <ligand>
        <name>Zn(2+)</name>
        <dbReference type="ChEBI" id="CHEBI:29105"/>
        <note>catalytic</note>
    </ligand>
</feature>
<protein>
    <recommendedName>
        <fullName evidence="9 10">D-alanyl-D-alanine dipeptidase</fullName>
        <shortName evidence="9 10">D-Ala-D-Ala dipeptidase</shortName>
        <ecNumber evidence="9 10">3.4.13.22</ecNumber>
    </recommendedName>
</protein>
<keyword evidence="5 9" id="KW-0862">Zinc</keyword>
<proteinExistence type="inferred from homology"/>
<feature type="site" description="Transition state stabilizer" evidence="9">
    <location>
        <position position="104"/>
    </location>
</feature>
<feature type="signal peptide" evidence="11">
    <location>
        <begin position="1"/>
        <end position="17"/>
    </location>
</feature>
<comment type="catalytic activity">
    <reaction evidence="1 9 10">
        <text>D-alanyl-D-alanine + H2O = 2 D-alanine</text>
        <dbReference type="Rhea" id="RHEA:20661"/>
        <dbReference type="ChEBI" id="CHEBI:15377"/>
        <dbReference type="ChEBI" id="CHEBI:57416"/>
        <dbReference type="ChEBI" id="CHEBI:57822"/>
        <dbReference type="EC" id="3.4.13.22"/>
    </reaction>
</comment>
<dbReference type="GO" id="GO:0008270">
    <property type="term" value="F:zinc ion binding"/>
    <property type="evidence" value="ECO:0007669"/>
    <property type="project" value="UniProtKB-UniRule"/>
</dbReference>
<dbReference type="Pfam" id="PF01427">
    <property type="entry name" value="Peptidase_M15"/>
    <property type="match status" value="1"/>
</dbReference>
<evidence type="ECO:0000256" key="5">
    <source>
        <dbReference type="ARBA" id="ARBA00022833"/>
    </source>
</evidence>
<gene>
    <name evidence="9" type="primary">ddpX</name>
    <name evidence="12" type="ORF">DX912_16900</name>
</gene>
<keyword evidence="6 9" id="KW-0224">Dipeptidase</keyword>
<evidence type="ECO:0000256" key="10">
    <source>
        <dbReference type="PIRNR" id="PIRNR026671"/>
    </source>
</evidence>
<dbReference type="InterPro" id="IPR009045">
    <property type="entry name" value="Zn_M74/Hedgehog-like"/>
</dbReference>
<keyword evidence="3 9" id="KW-0479">Metal-binding</keyword>
<dbReference type="EC" id="3.4.13.22" evidence="9 10"/>
<evidence type="ECO:0000256" key="2">
    <source>
        <dbReference type="ARBA" id="ARBA00022670"/>
    </source>
</evidence>
<evidence type="ECO:0000313" key="12">
    <source>
        <dbReference type="EMBL" id="RDY65510.1"/>
    </source>
</evidence>
<name>A0A3D8V7V4_9GAMM</name>
<dbReference type="HAMAP" id="MF_01924">
    <property type="entry name" value="A_A_dipeptidase"/>
    <property type="match status" value="1"/>
</dbReference>
<keyword evidence="8 10" id="KW-0961">Cell wall biogenesis/degradation</keyword>
<comment type="cofactor">
    <cofactor evidence="9">
        <name>Zn(2+)</name>
        <dbReference type="ChEBI" id="CHEBI:29105"/>
    </cofactor>
    <text evidence="9">Binds 1 zinc ion per subunit.</text>
</comment>
<feature type="chain" id="PRO_5017747042" description="D-alanyl-D-alanine dipeptidase" evidence="11">
    <location>
        <begin position="18"/>
        <end position="236"/>
    </location>
</feature>
<dbReference type="PANTHER" id="PTHR43126:SF1">
    <property type="entry name" value="D-ALANYL-D-ALANINE DIPEPTIDASE"/>
    <property type="match status" value="1"/>
</dbReference>
<dbReference type="Proteomes" id="UP000256829">
    <property type="component" value="Unassembled WGS sequence"/>
</dbReference>
<evidence type="ECO:0000256" key="8">
    <source>
        <dbReference type="ARBA" id="ARBA00023316"/>
    </source>
</evidence>
<keyword evidence="2 9" id="KW-0645">Protease</keyword>
<evidence type="ECO:0000256" key="4">
    <source>
        <dbReference type="ARBA" id="ARBA00022801"/>
    </source>
</evidence>
<sequence length="236" mass="26195">MRSLAHVVSALCLLAFAGCATRARMDVSPATTPDSAGLVDIRTLVPDIDLDIRYAGRNNFTGAIVDGYGAPRCYLLEPAAKAIQRAETALRSQGYRLRIFDCYRPARAVRAFVAWANNPDESTKARFYPALDKRALLGEYISPTSGHSRGATIDLTLMRCGAPSSCAPLDMGTDFDFFDTLANTDSPRVTPEQRANRDRLRDAMRQAGLRNYPMEWWHFTLDPEPAPKTFFDVPIE</sequence>
<dbReference type="GO" id="GO:0006508">
    <property type="term" value="P:proteolysis"/>
    <property type="evidence" value="ECO:0007669"/>
    <property type="project" value="UniProtKB-KW"/>
</dbReference>
<evidence type="ECO:0000256" key="11">
    <source>
        <dbReference type="SAM" id="SignalP"/>
    </source>
</evidence>
<feature type="active site" description="Proton donor/acceptor" evidence="9">
    <location>
        <position position="215"/>
    </location>
</feature>
<dbReference type="GO" id="GO:0008237">
    <property type="term" value="F:metallopeptidase activity"/>
    <property type="evidence" value="ECO:0007669"/>
    <property type="project" value="UniProtKB-KW"/>
</dbReference>
<dbReference type="SUPFAM" id="SSF55166">
    <property type="entry name" value="Hedgehog/DD-peptidase"/>
    <property type="match status" value="1"/>
</dbReference>
<dbReference type="PROSITE" id="PS51257">
    <property type="entry name" value="PROKAR_LIPOPROTEIN"/>
    <property type="match status" value="1"/>
</dbReference>
<dbReference type="PANTHER" id="PTHR43126">
    <property type="entry name" value="D-ALANYL-D-ALANINE DIPEPTIDASE"/>
    <property type="match status" value="1"/>
</dbReference>
<evidence type="ECO:0000256" key="6">
    <source>
        <dbReference type="ARBA" id="ARBA00022997"/>
    </source>
</evidence>
<dbReference type="AlphaFoldDB" id="A0A3D8V7V4"/>
<keyword evidence="4 9" id="KW-0378">Hydrolase</keyword>
<keyword evidence="11" id="KW-0732">Signal</keyword>
<evidence type="ECO:0000256" key="1">
    <source>
        <dbReference type="ARBA" id="ARBA00001362"/>
    </source>
</evidence>
<dbReference type="CDD" id="cd14817">
    <property type="entry name" value="D-Ala-D-Ala_dipeptidase_VanX"/>
    <property type="match status" value="1"/>
</dbReference>
<evidence type="ECO:0000256" key="9">
    <source>
        <dbReference type="HAMAP-Rule" id="MF_01924"/>
    </source>
</evidence>